<proteinExistence type="predicted"/>
<comment type="caution">
    <text evidence="2">The sequence shown here is derived from an EMBL/GenBank/DDBJ whole genome shotgun (WGS) entry which is preliminary data.</text>
</comment>
<dbReference type="HOGENOM" id="CLU_2946901_0_0_10"/>
<protein>
    <submittedName>
        <fullName evidence="2">Uncharacterized protein</fullName>
    </submittedName>
</protein>
<reference evidence="2 3" key="1">
    <citation type="submission" date="2012-07" db="EMBL/GenBank/DDBJ databases">
        <title>The Genome Sequence of Bergeyella zoohelcum ATCC 43767.</title>
        <authorList>
            <consortium name="The Broad Institute Genome Sequencing Platform"/>
            <person name="Earl A."/>
            <person name="Ward D."/>
            <person name="Feldgarden M."/>
            <person name="Gevers D."/>
            <person name="Huys G."/>
            <person name="Walker B."/>
            <person name="Young S.K."/>
            <person name="Zeng Q."/>
            <person name="Gargeya S."/>
            <person name="Fitzgerald M."/>
            <person name="Haas B."/>
            <person name="Abouelleil A."/>
            <person name="Alvarado L."/>
            <person name="Arachchi H.M."/>
            <person name="Berlin A.M."/>
            <person name="Chapman S.B."/>
            <person name="Goldberg J."/>
            <person name="Griggs A."/>
            <person name="Gujja S."/>
            <person name="Hansen M."/>
            <person name="Howarth C."/>
            <person name="Imamovic A."/>
            <person name="Larimer J."/>
            <person name="McCowen C."/>
            <person name="Montmayeur A."/>
            <person name="Murphy C."/>
            <person name="Neiman D."/>
            <person name="Pearson M."/>
            <person name="Priest M."/>
            <person name="Roberts A."/>
            <person name="Saif S."/>
            <person name="Shea T."/>
            <person name="Sisk P."/>
            <person name="Sykes S."/>
            <person name="Wortman J."/>
            <person name="Nusbaum C."/>
            <person name="Birren B."/>
        </authorList>
    </citation>
    <scope>NUCLEOTIDE SEQUENCE [LARGE SCALE GENOMIC DNA]</scope>
    <source>
        <strain evidence="2 3">ATCC 43767</strain>
    </source>
</reference>
<dbReference type="AlphaFoldDB" id="K1M690"/>
<feature type="region of interest" description="Disordered" evidence="1">
    <location>
        <begin position="1"/>
        <end position="20"/>
    </location>
</feature>
<evidence type="ECO:0000313" key="3">
    <source>
        <dbReference type="Proteomes" id="UP000006085"/>
    </source>
</evidence>
<accession>K1M690</accession>
<gene>
    <name evidence="2" type="ORF">HMPREF9699_00838</name>
</gene>
<dbReference type="EMBL" id="AGYA01000018">
    <property type="protein sequence ID" value="EKB57853.1"/>
    <property type="molecule type" value="Genomic_DNA"/>
</dbReference>
<dbReference type="Proteomes" id="UP000006085">
    <property type="component" value="Unassembled WGS sequence"/>
</dbReference>
<evidence type="ECO:0000313" key="2">
    <source>
        <dbReference type="EMBL" id="EKB57853.1"/>
    </source>
</evidence>
<sequence length="59" mass="6484">AEMDQHGAEMDQHGAEMDQHGAEMDQHGAEMNAFCLPKVGKIQKGFLTDEKKISPQLSS</sequence>
<organism evidence="2 3">
    <name type="scientific">Bergeyella zoohelcum ATCC 43767</name>
    <dbReference type="NCBI Taxonomy" id="883096"/>
    <lineage>
        <taxon>Bacteria</taxon>
        <taxon>Pseudomonadati</taxon>
        <taxon>Bacteroidota</taxon>
        <taxon>Flavobacteriia</taxon>
        <taxon>Flavobacteriales</taxon>
        <taxon>Weeksellaceae</taxon>
        <taxon>Bergeyella</taxon>
    </lineage>
</organism>
<name>K1M690_9FLAO</name>
<dbReference type="RefSeq" id="WP_002662678.1">
    <property type="nucleotide sequence ID" value="NZ_JH932293.1"/>
</dbReference>
<keyword evidence="3" id="KW-1185">Reference proteome</keyword>
<feature type="non-terminal residue" evidence="2">
    <location>
        <position position="1"/>
    </location>
</feature>
<evidence type="ECO:0000256" key="1">
    <source>
        <dbReference type="SAM" id="MobiDB-lite"/>
    </source>
</evidence>